<dbReference type="InterPro" id="IPR024051">
    <property type="entry name" value="AICAR_Tfase_dup_dom_sf"/>
</dbReference>
<name>A0A0C9YIM1_9AGAR</name>
<dbReference type="OrthoDB" id="6017153at2759"/>
<dbReference type="STRING" id="1095629.A0A0C9YIM1"/>
<dbReference type="Gene3D" id="3.40.140.20">
    <property type="match status" value="1"/>
</dbReference>
<dbReference type="AlphaFoldDB" id="A0A0C9YIM1"/>
<gene>
    <name evidence="2" type="ORF">K443DRAFT_2113</name>
</gene>
<organism evidence="2 3">
    <name type="scientific">Laccaria amethystina LaAM-08-1</name>
    <dbReference type="NCBI Taxonomy" id="1095629"/>
    <lineage>
        <taxon>Eukaryota</taxon>
        <taxon>Fungi</taxon>
        <taxon>Dikarya</taxon>
        <taxon>Basidiomycota</taxon>
        <taxon>Agaricomycotina</taxon>
        <taxon>Agaricomycetes</taxon>
        <taxon>Agaricomycetidae</taxon>
        <taxon>Agaricales</taxon>
        <taxon>Agaricineae</taxon>
        <taxon>Hydnangiaceae</taxon>
        <taxon>Laccaria</taxon>
    </lineage>
</organism>
<evidence type="ECO:0000313" key="3">
    <source>
        <dbReference type="Proteomes" id="UP000054477"/>
    </source>
</evidence>
<dbReference type="HOGENOM" id="CLU_1704497_0_0_1"/>
<reference evidence="2 3" key="1">
    <citation type="submission" date="2014-04" db="EMBL/GenBank/DDBJ databases">
        <authorList>
            <consortium name="DOE Joint Genome Institute"/>
            <person name="Kuo A."/>
            <person name="Kohler A."/>
            <person name="Nagy L.G."/>
            <person name="Floudas D."/>
            <person name="Copeland A."/>
            <person name="Barry K.W."/>
            <person name="Cichocki N."/>
            <person name="Veneault-Fourrey C."/>
            <person name="LaButti K."/>
            <person name="Lindquist E.A."/>
            <person name="Lipzen A."/>
            <person name="Lundell T."/>
            <person name="Morin E."/>
            <person name="Murat C."/>
            <person name="Sun H."/>
            <person name="Tunlid A."/>
            <person name="Henrissat B."/>
            <person name="Grigoriev I.V."/>
            <person name="Hibbett D.S."/>
            <person name="Martin F."/>
            <person name="Nordberg H.P."/>
            <person name="Cantor M.N."/>
            <person name="Hua S.X."/>
        </authorList>
    </citation>
    <scope>NUCLEOTIDE SEQUENCE [LARGE SCALE GENOMIC DNA]</scope>
    <source>
        <strain evidence="2 3">LaAM-08-1</strain>
    </source>
</reference>
<dbReference type="GO" id="GO:0003824">
    <property type="term" value="F:catalytic activity"/>
    <property type="evidence" value="ECO:0007669"/>
    <property type="project" value="InterPro"/>
</dbReference>
<evidence type="ECO:0000313" key="2">
    <source>
        <dbReference type="EMBL" id="KIK07908.1"/>
    </source>
</evidence>
<sequence length="154" mass="16687">MDNPISVSQSISSLTAETSTSTEDRVKVRCEPASEACEGELPLKVDRLGTSISSTLNSYALIKELQEALDLPAAASFKHVSPTGAAVGVELTETKKKVYEVDDPRKLWLRSPPHMLEPESSLEPNLSGAGRSKTRRKSDLFVSGEVLESGEKEQ</sequence>
<dbReference type="SUPFAM" id="SSF53927">
    <property type="entry name" value="Cytidine deaminase-like"/>
    <property type="match status" value="1"/>
</dbReference>
<keyword evidence="3" id="KW-1185">Reference proteome</keyword>
<dbReference type="Proteomes" id="UP000054477">
    <property type="component" value="Unassembled WGS sequence"/>
</dbReference>
<dbReference type="GO" id="GO:0006139">
    <property type="term" value="P:nucleobase-containing compound metabolic process"/>
    <property type="evidence" value="ECO:0007669"/>
    <property type="project" value="UniProtKB-ARBA"/>
</dbReference>
<protein>
    <submittedName>
        <fullName evidence="2">Uncharacterized protein</fullName>
    </submittedName>
</protein>
<dbReference type="EMBL" id="KN838545">
    <property type="protein sequence ID" value="KIK07908.1"/>
    <property type="molecule type" value="Genomic_DNA"/>
</dbReference>
<feature type="compositionally biased region" description="Low complexity" evidence="1">
    <location>
        <begin position="10"/>
        <end position="21"/>
    </location>
</feature>
<accession>A0A0C9YIM1</accession>
<proteinExistence type="predicted"/>
<feature type="region of interest" description="Disordered" evidence="1">
    <location>
        <begin position="1"/>
        <end position="26"/>
    </location>
</feature>
<dbReference type="InterPro" id="IPR016193">
    <property type="entry name" value="Cytidine_deaminase-like"/>
</dbReference>
<evidence type="ECO:0000256" key="1">
    <source>
        <dbReference type="SAM" id="MobiDB-lite"/>
    </source>
</evidence>
<reference evidence="3" key="2">
    <citation type="submission" date="2015-01" db="EMBL/GenBank/DDBJ databases">
        <title>Evolutionary Origins and Diversification of the Mycorrhizal Mutualists.</title>
        <authorList>
            <consortium name="DOE Joint Genome Institute"/>
            <consortium name="Mycorrhizal Genomics Consortium"/>
            <person name="Kohler A."/>
            <person name="Kuo A."/>
            <person name="Nagy L.G."/>
            <person name="Floudas D."/>
            <person name="Copeland A."/>
            <person name="Barry K.W."/>
            <person name="Cichocki N."/>
            <person name="Veneault-Fourrey C."/>
            <person name="LaButti K."/>
            <person name="Lindquist E.A."/>
            <person name="Lipzen A."/>
            <person name="Lundell T."/>
            <person name="Morin E."/>
            <person name="Murat C."/>
            <person name="Riley R."/>
            <person name="Ohm R."/>
            <person name="Sun H."/>
            <person name="Tunlid A."/>
            <person name="Henrissat B."/>
            <person name="Grigoriev I.V."/>
            <person name="Hibbett D.S."/>
            <person name="Martin F."/>
        </authorList>
    </citation>
    <scope>NUCLEOTIDE SEQUENCE [LARGE SCALE GENOMIC DNA]</scope>
    <source>
        <strain evidence="3">LaAM-08-1</strain>
    </source>
</reference>
<feature type="region of interest" description="Disordered" evidence="1">
    <location>
        <begin position="109"/>
        <end position="154"/>
    </location>
</feature>